<reference evidence="1" key="1">
    <citation type="submission" date="2023-01" db="EMBL/GenBank/DDBJ databases">
        <authorList>
            <person name="Van Ghelder C."/>
            <person name="Rancurel C."/>
        </authorList>
    </citation>
    <scope>NUCLEOTIDE SEQUENCE</scope>
    <source>
        <strain evidence="1">CNCM I-4278</strain>
    </source>
</reference>
<name>A0A9W4XNC3_9PLEO</name>
<dbReference type="AlphaFoldDB" id="A0A9W4XNC3"/>
<evidence type="ECO:0000313" key="1">
    <source>
        <dbReference type="EMBL" id="CAI6338269.1"/>
    </source>
</evidence>
<sequence>MTDHQYTVAKAGMVMTNHIASIKRCADNHKIPSIATELWIMRQTKIVFSVQGSCANAEILSLVSDTHVALAVHISYLDMGYRGACLGLPPFVTNLSSWLRARLVAVSRLRNI</sequence>
<keyword evidence="2" id="KW-1185">Reference proteome</keyword>
<gene>
    <name evidence="1" type="ORF">PDIGIT_LOCUS11396</name>
</gene>
<dbReference type="EMBL" id="CAOQHR010000008">
    <property type="protein sequence ID" value="CAI6338269.1"/>
    <property type="molecule type" value="Genomic_DNA"/>
</dbReference>
<accession>A0A9W4XNC3</accession>
<comment type="caution">
    <text evidence="1">The sequence shown here is derived from an EMBL/GenBank/DDBJ whole genome shotgun (WGS) entry which is preliminary data.</text>
</comment>
<organism evidence="1 2">
    <name type="scientific">Periconia digitata</name>
    <dbReference type="NCBI Taxonomy" id="1303443"/>
    <lineage>
        <taxon>Eukaryota</taxon>
        <taxon>Fungi</taxon>
        <taxon>Dikarya</taxon>
        <taxon>Ascomycota</taxon>
        <taxon>Pezizomycotina</taxon>
        <taxon>Dothideomycetes</taxon>
        <taxon>Pleosporomycetidae</taxon>
        <taxon>Pleosporales</taxon>
        <taxon>Massarineae</taxon>
        <taxon>Periconiaceae</taxon>
        <taxon>Periconia</taxon>
    </lineage>
</organism>
<protein>
    <submittedName>
        <fullName evidence="1">Uncharacterized protein</fullName>
    </submittedName>
</protein>
<evidence type="ECO:0000313" key="2">
    <source>
        <dbReference type="Proteomes" id="UP001152607"/>
    </source>
</evidence>
<dbReference type="Proteomes" id="UP001152607">
    <property type="component" value="Unassembled WGS sequence"/>
</dbReference>
<proteinExistence type="predicted"/>